<dbReference type="EMBL" id="CP017781">
    <property type="protein sequence ID" value="AOZ68284.1"/>
    <property type="molecule type" value="Genomic_DNA"/>
</dbReference>
<organism evidence="2 3">
    <name type="scientific">Rhodobacter xanthinilyticus</name>
    <dbReference type="NCBI Taxonomy" id="1850250"/>
    <lineage>
        <taxon>Bacteria</taxon>
        <taxon>Pseudomonadati</taxon>
        <taxon>Pseudomonadota</taxon>
        <taxon>Alphaproteobacteria</taxon>
        <taxon>Rhodobacterales</taxon>
        <taxon>Rhodobacter group</taxon>
        <taxon>Rhodobacter</taxon>
    </lineage>
</organism>
<sequence>MLWQEAWLWIAAGIVLGILEMLVAGFVLLGFAIGAVVVGFLVWLGVLGASLPPLLLVAAATALPVWLVARRLAGVRAGQSKLWDRDINEN</sequence>
<keyword evidence="1" id="KW-1133">Transmembrane helix</keyword>
<reference evidence="2 3" key="1">
    <citation type="submission" date="2016-10" db="EMBL/GenBank/DDBJ databases">
        <title>Rhodobacter sp. LPB0142, isolated from sea water.</title>
        <authorList>
            <person name="Kim E."/>
            <person name="Yi H."/>
        </authorList>
    </citation>
    <scope>NUCLEOTIDE SEQUENCE [LARGE SCALE GENOMIC DNA]</scope>
    <source>
        <strain evidence="2 3">LPB0142</strain>
    </source>
</reference>
<feature type="transmembrane region" description="Helical" evidence="1">
    <location>
        <begin position="54"/>
        <end position="73"/>
    </location>
</feature>
<gene>
    <name evidence="2" type="ORF">LPB142_02295</name>
</gene>
<name>A0A1D9M8U8_9RHOB</name>
<evidence type="ECO:0008006" key="4">
    <source>
        <dbReference type="Google" id="ProtNLM"/>
    </source>
</evidence>
<dbReference type="Proteomes" id="UP000176562">
    <property type="component" value="Chromosome"/>
</dbReference>
<evidence type="ECO:0000313" key="3">
    <source>
        <dbReference type="Proteomes" id="UP000176562"/>
    </source>
</evidence>
<keyword evidence="1" id="KW-0472">Membrane</keyword>
<evidence type="ECO:0000256" key="1">
    <source>
        <dbReference type="SAM" id="Phobius"/>
    </source>
</evidence>
<keyword evidence="1" id="KW-0812">Transmembrane</keyword>
<dbReference type="STRING" id="1850250.LPB142_02295"/>
<dbReference type="RefSeq" id="WP_071165387.1">
    <property type="nucleotide sequence ID" value="NZ_CP017781.1"/>
</dbReference>
<keyword evidence="3" id="KW-1185">Reference proteome</keyword>
<evidence type="ECO:0000313" key="2">
    <source>
        <dbReference type="EMBL" id="AOZ68284.1"/>
    </source>
</evidence>
<dbReference type="KEGG" id="rhp:LPB142_02295"/>
<protein>
    <recommendedName>
        <fullName evidence="4">NfeD-like C-terminal domain-containing protein</fullName>
    </recommendedName>
</protein>
<accession>A0A1D9M8U8</accession>
<dbReference type="AlphaFoldDB" id="A0A1D9M8U8"/>
<proteinExistence type="predicted"/>
<feature type="transmembrane region" description="Helical" evidence="1">
    <location>
        <begin position="28"/>
        <end position="48"/>
    </location>
</feature>